<dbReference type="SUPFAM" id="SSF52540">
    <property type="entry name" value="P-loop containing nucleoside triphosphate hydrolases"/>
    <property type="match status" value="1"/>
</dbReference>
<name>A0AA43T9D4_9LACT</name>
<dbReference type="RefSeq" id="WP_281162240.1">
    <property type="nucleotide sequence ID" value="NZ_JARYTV010000002.1"/>
</dbReference>
<keyword evidence="1" id="KW-0067">ATP-binding</keyword>
<dbReference type="InterPro" id="IPR027417">
    <property type="entry name" value="P-loop_NTPase"/>
</dbReference>
<accession>A0AA43T9D4</accession>
<organism evidence="1 2">
    <name type="scientific">Lactococcus garvieae</name>
    <dbReference type="NCBI Taxonomy" id="1363"/>
    <lineage>
        <taxon>Bacteria</taxon>
        <taxon>Bacillati</taxon>
        <taxon>Bacillota</taxon>
        <taxon>Bacilli</taxon>
        <taxon>Lactobacillales</taxon>
        <taxon>Streptococcaceae</taxon>
        <taxon>Lactococcus</taxon>
    </lineage>
</organism>
<dbReference type="EMBL" id="JARYTV010000002">
    <property type="protein sequence ID" value="MDH7959449.1"/>
    <property type="molecule type" value="Genomic_DNA"/>
</dbReference>
<proteinExistence type="predicted"/>
<dbReference type="PANTHER" id="PTHR30121:SF6">
    <property type="entry name" value="SLR6007 PROTEIN"/>
    <property type="match status" value="1"/>
</dbReference>
<reference evidence="1" key="1">
    <citation type="submission" date="2023-04" db="EMBL/GenBank/DDBJ databases">
        <title>Genomic analysis of Lactococcus garvieae isolates.</title>
        <authorList>
            <person name="Zhanghang C."/>
        </authorList>
    </citation>
    <scope>NUCLEOTIDE SEQUENCE</scope>
    <source>
        <strain evidence="1">ZB-1</strain>
    </source>
</reference>
<dbReference type="Gene3D" id="1.10.8.730">
    <property type="match status" value="1"/>
</dbReference>
<dbReference type="Pfam" id="PF12846">
    <property type="entry name" value="AAA_10"/>
    <property type="match status" value="1"/>
</dbReference>
<keyword evidence="1" id="KW-0547">Nucleotide-binding</keyword>
<dbReference type="Proteomes" id="UP001157396">
    <property type="component" value="Unassembled WGS sequence"/>
</dbReference>
<evidence type="ECO:0000313" key="1">
    <source>
        <dbReference type="EMBL" id="MDH7959449.1"/>
    </source>
</evidence>
<dbReference type="InterPro" id="IPR051162">
    <property type="entry name" value="T4SS_component"/>
</dbReference>
<dbReference type="GO" id="GO:0005524">
    <property type="term" value="F:ATP binding"/>
    <property type="evidence" value="ECO:0007669"/>
    <property type="project" value="UniProtKB-KW"/>
</dbReference>
<dbReference type="CDD" id="cd01120">
    <property type="entry name" value="RecA-like_superfamily"/>
    <property type="match status" value="1"/>
</dbReference>
<evidence type="ECO:0000313" key="2">
    <source>
        <dbReference type="Proteomes" id="UP001157396"/>
    </source>
</evidence>
<dbReference type="Gene3D" id="3.40.50.300">
    <property type="entry name" value="P-loop containing nucleotide triphosphate hydrolases"/>
    <property type="match status" value="1"/>
</dbReference>
<protein>
    <submittedName>
        <fullName evidence="1">ATP-binding protein</fullName>
    </submittedName>
</protein>
<dbReference type="InterPro" id="IPR016628">
    <property type="entry name" value="ATPase_SAG2001_prd"/>
</dbReference>
<dbReference type="PIRSF" id="PIRSF015040">
    <property type="entry name" value="ATPase_SAG2001_prd"/>
    <property type="match status" value="1"/>
</dbReference>
<gene>
    <name evidence="1" type="ORF">QHR29_03075</name>
</gene>
<sequence length="834" mass="95384">MKLSYPIEKTKGNLALTKEREVIAYYTVPYFSSSVVNIKKKEETKGLIESTLKKLLPNKFFEISLIPRDYLLPEKMSDLAKTLDSNYQESGEIYLNKYTERITKEMEIPYHYVWLIGIHLSKDGEVFTFKELIQEMVTKQTRLLIEFFNYRVRAEDNWADSWLMTEIELRQKISALKPAPLSDEQLYYYQRLQFLPYIPHTFKEVMDSRSVENITDTMIYANNLGELEFVSPYGTSYLSILPIGRTEGVLTNNHIGEIVQTFNYPIGLKFKGQFPDMKSSFGLKSKMTQGMTRAKTIGRETAKTGNVQHDRIRIGHLGLNDMAQKVQAKVPIIEYGGFLFVAGSSRTQLRRRVKTAINAFSTHGIALERARMDQAYLFQALLYGAKLEKTTHYWYHVTDSGGFAQHLPFTTTKSGSDSGFPIGRVDTNYYKWENLDTAIHASRNIVLYNPMLANKEDIQGKVTKNLLETITGMTGSGKTILAQQKFLQAVHSKIKTLYIDLKRSIRKQWESKLKDKKWASQNPELVEVVKSINFVTLDYKKSSNIGVLDPIVFLSPEDATTVAKTMLKFLGEGTWKKEETTAISKAVKDVVKQKVEGKTVGLMNVIDILRSSDKPVIKEAGEYLFEIVEGSLLQLAFSRGDVEGISFEEHGTVLEIADLELPDSDSEDEMADDERLSVALMMALGTFCKRFGSMNDKEETIEFMDEVWVIMTSKEGKKIIKSMKRVGRSQNNKLVLISQSVNDVKDSDDTTGAGERFCFYEDGEEEEILKTLKLEVSERNIQWIRNMNQGQCVYLDVFGNINRISIEVPKAWLELFSPEQDSEQSRLEQMYKKR</sequence>
<dbReference type="PANTHER" id="PTHR30121">
    <property type="entry name" value="UNCHARACTERIZED PROTEIN YJGR-RELATED"/>
    <property type="match status" value="1"/>
</dbReference>
<comment type="caution">
    <text evidence="1">The sequence shown here is derived from an EMBL/GenBank/DDBJ whole genome shotgun (WGS) entry which is preliminary data.</text>
</comment>
<dbReference type="AlphaFoldDB" id="A0AA43T9D4"/>